<dbReference type="AlphaFoldDB" id="A0A6J7IJA0"/>
<reference evidence="1" key="1">
    <citation type="submission" date="2020-05" db="EMBL/GenBank/DDBJ databases">
        <authorList>
            <person name="Chiriac C."/>
            <person name="Salcher M."/>
            <person name="Ghai R."/>
            <person name="Kavagutti S V."/>
        </authorList>
    </citation>
    <scope>NUCLEOTIDE SEQUENCE</scope>
</reference>
<dbReference type="EMBL" id="CAFBMQ010000366">
    <property type="protein sequence ID" value="CAB4930831.1"/>
    <property type="molecule type" value="Genomic_DNA"/>
</dbReference>
<proteinExistence type="predicted"/>
<dbReference type="Gene3D" id="3.30.70.2970">
    <property type="entry name" value="Protein of unknown function (DUF541), domain 2"/>
    <property type="match status" value="1"/>
</dbReference>
<dbReference type="InterPro" id="IPR052022">
    <property type="entry name" value="26kDa_periplasmic_antigen"/>
</dbReference>
<dbReference type="InterPro" id="IPR007497">
    <property type="entry name" value="SIMPL/DUF541"/>
</dbReference>
<accession>A0A6J7IJA0</accession>
<name>A0A6J7IJA0_9ZZZZ</name>
<protein>
    <submittedName>
        <fullName evidence="1">Unannotated protein</fullName>
    </submittedName>
</protein>
<organism evidence="1">
    <name type="scientific">freshwater metagenome</name>
    <dbReference type="NCBI Taxonomy" id="449393"/>
    <lineage>
        <taxon>unclassified sequences</taxon>
        <taxon>metagenomes</taxon>
        <taxon>ecological metagenomes</taxon>
    </lineage>
</organism>
<dbReference type="GO" id="GO:0006974">
    <property type="term" value="P:DNA damage response"/>
    <property type="evidence" value="ECO:0007669"/>
    <property type="project" value="TreeGrafter"/>
</dbReference>
<dbReference type="Gene3D" id="3.30.110.170">
    <property type="entry name" value="Protein of unknown function (DUF541), domain 1"/>
    <property type="match status" value="1"/>
</dbReference>
<dbReference type="PANTHER" id="PTHR34387:SF1">
    <property type="entry name" value="PERIPLASMIC IMMUNOGENIC PROTEIN"/>
    <property type="match status" value="1"/>
</dbReference>
<dbReference type="Pfam" id="PF04402">
    <property type="entry name" value="SIMPL"/>
    <property type="match status" value="1"/>
</dbReference>
<gene>
    <name evidence="1" type="ORF">UFOPK3609_01924</name>
</gene>
<sequence>MTEQIPRVVVRGETTLRVRPSHATLSITVTARDKRRDRALSLLGDLQRGVTDLLAQHADLVTRHSTASVGVHPEQAERNRITGYRASVTTQLRLDDVDRVGEVAVAAAALEGSSLWGPNWRLDRDDPAHDQARTEAIAEAVARARGYAAAVGSTVTGLVELRDVGTGAPAPMMMASAARGRAGAAAAPELELEPTLQEVHGAVEAVFLISPPNLEEL</sequence>
<dbReference type="PANTHER" id="PTHR34387">
    <property type="entry name" value="SLR1258 PROTEIN"/>
    <property type="match status" value="1"/>
</dbReference>
<evidence type="ECO:0000313" key="1">
    <source>
        <dbReference type="EMBL" id="CAB4930831.1"/>
    </source>
</evidence>